<reference evidence="2 3" key="1">
    <citation type="submission" date="2024-05" db="EMBL/GenBank/DDBJ databases">
        <title>A draft genome resource for the thread blight pathogen Marasmius tenuissimus strain MS-2.</title>
        <authorList>
            <person name="Yulfo-Soto G.E."/>
            <person name="Baruah I.K."/>
            <person name="Amoako-Attah I."/>
            <person name="Bukari Y."/>
            <person name="Meinhardt L.W."/>
            <person name="Bailey B.A."/>
            <person name="Cohen S.P."/>
        </authorList>
    </citation>
    <scope>NUCLEOTIDE SEQUENCE [LARGE SCALE GENOMIC DNA]</scope>
    <source>
        <strain evidence="2 3">MS-2</strain>
    </source>
</reference>
<gene>
    <name evidence="2" type="ORF">AAF712_006891</name>
</gene>
<protein>
    <submittedName>
        <fullName evidence="2">Uncharacterized protein</fullName>
    </submittedName>
</protein>
<evidence type="ECO:0000256" key="1">
    <source>
        <dbReference type="SAM" id="MobiDB-lite"/>
    </source>
</evidence>
<feature type="compositionally biased region" description="Pro residues" evidence="1">
    <location>
        <begin position="12"/>
        <end position="21"/>
    </location>
</feature>
<evidence type="ECO:0000313" key="2">
    <source>
        <dbReference type="EMBL" id="KAL0066061.1"/>
    </source>
</evidence>
<feature type="compositionally biased region" description="Low complexity" evidence="1">
    <location>
        <begin position="36"/>
        <end position="49"/>
    </location>
</feature>
<evidence type="ECO:0000313" key="3">
    <source>
        <dbReference type="Proteomes" id="UP001437256"/>
    </source>
</evidence>
<name>A0ABR2ZYA8_9AGAR</name>
<comment type="caution">
    <text evidence="2">The sequence shown here is derived from an EMBL/GenBank/DDBJ whole genome shotgun (WGS) entry which is preliminary data.</text>
</comment>
<dbReference type="EMBL" id="JBBXMP010000039">
    <property type="protein sequence ID" value="KAL0066061.1"/>
    <property type="molecule type" value="Genomic_DNA"/>
</dbReference>
<proteinExistence type="predicted"/>
<sequence length="210" mass="23279">MNSTKSSVPPSAALPPIPSSPTPSSILLPKDSNLPSTSSKNTSTVASSSRHTFPLSILRSNSTVTSSTVSTRHRRTKRSDALARLEGRSSQWYSKGRESWLRARPSQKKPYGDFMSMSDDSDAEDENDDSFIDIGLEFDVGSTRVHEQRSTTFRLTSATKRRSSKLLPSLSTPLHSFIDLADQDARVRTETHTGKRRSWRGMSFIEISSL</sequence>
<feature type="compositionally biased region" description="Low complexity" evidence="1">
    <location>
        <begin position="1"/>
        <end position="11"/>
    </location>
</feature>
<dbReference type="Proteomes" id="UP001437256">
    <property type="component" value="Unassembled WGS sequence"/>
</dbReference>
<organism evidence="2 3">
    <name type="scientific">Marasmius tenuissimus</name>
    <dbReference type="NCBI Taxonomy" id="585030"/>
    <lineage>
        <taxon>Eukaryota</taxon>
        <taxon>Fungi</taxon>
        <taxon>Dikarya</taxon>
        <taxon>Basidiomycota</taxon>
        <taxon>Agaricomycotina</taxon>
        <taxon>Agaricomycetes</taxon>
        <taxon>Agaricomycetidae</taxon>
        <taxon>Agaricales</taxon>
        <taxon>Marasmiineae</taxon>
        <taxon>Marasmiaceae</taxon>
        <taxon>Marasmius</taxon>
    </lineage>
</organism>
<keyword evidence="3" id="KW-1185">Reference proteome</keyword>
<feature type="region of interest" description="Disordered" evidence="1">
    <location>
        <begin position="1"/>
        <end position="80"/>
    </location>
</feature>
<feature type="compositionally biased region" description="Low complexity" evidence="1">
    <location>
        <begin position="59"/>
        <end position="70"/>
    </location>
</feature>
<accession>A0ABR2ZYA8</accession>